<dbReference type="EMBL" id="LASV01000012">
    <property type="protein sequence ID" value="KKA25768.1"/>
    <property type="molecule type" value="Genomic_DNA"/>
</dbReference>
<feature type="compositionally biased region" description="Polar residues" evidence="2">
    <location>
        <begin position="91"/>
        <end position="107"/>
    </location>
</feature>
<dbReference type="GeneID" id="25312209"/>
<evidence type="ECO:0000313" key="4">
    <source>
        <dbReference type="EMBL" id="KKA25768.1"/>
    </source>
</evidence>
<evidence type="ECO:0000256" key="1">
    <source>
        <dbReference type="PROSITE-ProRule" id="PRU00024"/>
    </source>
</evidence>
<reference evidence="4 5" key="1">
    <citation type="submission" date="2015-04" db="EMBL/GenBank/DDBJ databases">
        <authorList>
            <person name="Heijne W.H."/>
            <person name="Fedorova N.D."/>
            <person name="Nierman W.C."/>
            <person name="Vollebregt A.W."/>
            <person name="Zhao Z."/>
            <person name="Wu L."/>
            <person name="Kumar M."/>
            <person name="Stam H."/>
            <person name="van den Berg M.A."/>
            <person name="Pel H.J."/>
        </authorList>
    </citation>
    <scope>NUCLEOTIDE SEQUENCE [LARGE SCALE GENOMIC DNA]</scope>
    <source>
        <strain evidence="4 5">CBS 393.64</strain>
    </source>
</reference>
<keyword evidence="5" id="KW-1185">Reference proteome</keyword>
<feature type="compositionally biased region" description="Basic and acidic residues" evidence="2">
    <location>
        <begin position="245"/>
        <end position="254"/>
    </location>
</feature>
<feature type="region of interest" description="Disordered" evidence="2">
    <location>
        <begin position="543"/>
        <end position="662"/>
    </location>
</feature>
<feature type="compositionally biased region" description="Polar residues" evidence="2">
    <location>
        <begin position="632"/>
        <end position="641"/>
    </location>
</feature>
<comment type="caution">
    <text evidence="4">The sequence shown here is derived from an EMBL/GenBank/DDBJ whole genome shotgun (WGS) entry which is preliminary data.</text>
</comment>
<accession>A0A0F4Z7D6</accession>
<protein>
    <recommendedName>
        <fullName evidence="3">B box-type domain-containing protein</fullName>
    </recommendedName>
</protein>
<evidence type="ECO:0000313" key="5">
    <source>
        <dbReference type="Proteomes" id="UP000053958"/>
    </source>
</evidence>
<feature type="region of interest" description="Disordered" evidence="2">
    <location>
        <begin position="397"/>
        <end position="443"/>
    </location>
</feature>
<sequence length="662" mass="73591">MPGPSTPVDDQEPDPPVPPQQPTAPVRRVPVSIRGPDGNATVIHTSGRIRPPVQPLRGAQSTRPGQNIGPAQNAGPGQNPAPGRNARLAQNAGSAQNAGRGQNTGPGNSIYLGRLTRNDHLGRVLSALRNRLAEARAHEEQAEAERMLSHAHPAMIHNIRVQQRGPASEMTENNPEGSIPIDPAIIDASQRLGHAQDQDEAKPHNRWDEITVRNAKCDVCDEKNQSVMYRCKDCGWQICSPCDDNRGGLREHNTSRRYRRVNPQGNTSRQPSGGDPTPQRGRAPPQPANAVHADGGIEQARVLPRMQHQMPHRRMNPVSLGGSYGQAQHAGYHQVQRPQLYNGTVFVPVQVYHDANGNMQQLPVPDPVFLPQYSHGIPRVPQYAYQPQHRRAQLPLQNPHRAVPEGRGRLRPLPQPRRSGHGPLFPRETIDTQPQPMDMDFESHPRLPEAEYYTPLETDEAASSLYVETPGSPAAQNRETPAVSVRDENDEHRDDVDAWHQKQIQLEEERERARQYKLDLHDERDRAWWFLIVAAGDAYQQMKKEEEEAGQMTSEVGNQSRQSQPDPNEATNLASSPAQAQSGTESIITELPTDITRPDSSDNDILGTPRTRRRSFSPASLRRAVTYRQRGPTLNSSSPINPHNRADHHTPSDQNGNDEETL</sequence>
<keyword evidence="1" id="KW-0863">Zinc-finger</keyword>
<dbReference type="AlphaFoldDB" id="A0A0F4Z7D6"/>
<evidence type="ECO:0000259" key="3">
    <source>
        <dbReference type="PROSITE" id="PS50119"/>
    </source>
</evidence>
<dbReference type="PROSITE" id="PS50119">
    <property type="entry name" value="ZF_BBOX"/>
    <property type="match status" value="1"/>
</dbReference>
<dbReference type="Proteomes" id="UP000053958">
    <property type="component" value="Unassembled WGS sequence"/>
</dbReference>
<dbReference type="SUPFAM" id="SSF57850">
    <property type="entry name" value="RING/U-box"/>
    <property type="match status" value="1"/>
</dbReference>
<dbReference type="InterPro" id="IPR000315">
    <property type="entry name" value="Znf_B-box"/>
</dbReference>
<proteinExistence type="predicted"/>
<organism evidence="4 5">
    <name type="scientific">Rasamsonia emersonii (strain ATCC 16479 / CBS 393.64 / IMI 116815)</name>
    <dbReference type="NCBI Taxonomy" id="1408163"/>
    <lineage>
        <taxon>Eukaryota</taxon>
        <taxon>Fungi</taxon>
        <taxon>Dikarya</taxon>
        <taxon>Ascomycota</taxon>
        <taxon>Pezizomycotina</taxon>
        <taxon>Eurotiomycetes</taxon>
        <taxon>Eurotiomycetidae</taxon>
        <taxon>Eurotiales</taxon>
        <taxon>Trichocomaceae</taxon>
        <taxon>Rasamsonia</taxon>
    </lineage>
</organism>
<feature type="region of interest" description="Disordered" evidence="2">
    <location>
        <begin position="245"/>
        <end position="291"/>
    </location>
</feature>
<feature type="domain" description="B box-type" evidence="3">
    <location>
        <begin position="212"/>
        <end position="263"/>
    </location>
</feature>
<keyword evidence="1" id="KW-0862">Zinc</keyword>
<gene>
    <name evidence="4" type="ORF">T310_0154</name>
</gene>
<dbReference type="GO" id="GO:0008270">
    <property type="term" value="F:zinc ion binding"/>
    <property type="evidence" value="ECO:0007669"/>
    <property type="project" value="UniProtKB-KW"/>
</dbReference>
<feature type="region of interest" description="Disordered" evidence="2">
    <location>
        <begin position="1"/>
        <end position="112"/>
    </location>
</feature>
<feature type="region of interest" description="Disordered" evidence="2">
    <location>
        <begin position="469"/>
        <end position="496"/>
    </location>
</feature>
<keyword evidence="1" id="KW-0479">Metal-binding</keyword>
<name>A0A0F4Z7D6_RASE3</name>
<feature type="compositionally biased region" description="Basic and acidic residues" evidence="2">
    <location>
        <begin position="485"/>
        <end position="496"/>
    </location>
</feature>
<dbReference type="OrthoDB" id="4755622at2759"/>
<feature type="compositionally biased region" description="Polar residues" evidence="2">
    <location>
        <begin position="551"/>
        <end position="587"/>
    </location>
</feature>
<evidence type="ECO:0000256" key="2">
    <source>
        <dbReference type="SAM" id="MobiDB-lite"/>
    </source>
</evidence>
<dbReference type="RefSeq" id="XP_013332380.1">
    <property type="nucleotide sequence ID" value="XM_013476926.1"/>
</dbReference>